<dbReference type="PANTHER" id="PTHR43065:SF50">
    <property type="entry name" value="HISTIDINE KINASE"/>
    <property type="match status" value="1"/>
</dbReference>
<dbReference type="SUPFAM" id="SSF55785">
    <property type="entry name" value="PYP-like sensor domain (PAS domain)"/>
    <property type="match status" value="1"/>
</dbReference>
<comment type="catalytic activity">
    <reaction evidence="1">
        <text>ATP + protein L-histidine = ADP + protein N-phospho-L-histidine.</text>
        <dbReference type="EC" id="2.7.13.3"/>
    </reaction>
</comment>
<evidence type="ECO:0000256" key="1">
    <source>
        <dbReference type="ARBA" id="ARBA00000085"/>
    </source>
</evidence>
<dbReference type="PANTHER" id="PTHR43065">
    <property type="entry name" value="SENSOR HISTIDINE KINASE"/>
    <property type="match status" value="1"/>
</dbReference>
<evidence type="ECO:0000259" key="5">
    <source>
        <dbReference type="PROSITE" id="PS50109"/>
    </source>
</evidence>
<evidence type="ECO:0000313" key="7">
    <source>
        <dbReference type="Proteomes" id="UP001304071"/>
    </source>
</evidence>
<proteinExistence type="predicted"/>
<keyword evidence="6" id="KW-0067">ATP-binding</keyword>
<sequence>MKAKLMLSDLLNQLSFALCIVRRDYKIMTANEYFQTRAKVDCDNFVGKSILDLFPDSAHFLKRKIDTAFVIESSSFSSWEQQPHFLPFKSSRPVSGQEEDMYQDVEVIPIHSDDGSLEHVCVCVYDVTAQASQQKELKSMSTLLETNNKTLNDALKQLKDAQVQLLQSEKLASIGQLSAGIAHEINNPIGFITSNVQTLKDYFEKITGYFEETQTILSQCQDEDVSKRVKAAKSKYQLDFIIDDVDDLIKESLEGASRVVAIVKNLKEFSHVDNSEWSNGNLINGMESTLKIINNEIKYSIEVVKDYDYDLPEIFCQPMQLNQVFLNILVNASQAIDGEGKIYIAIKQVDDDWAEVAIRDTGCGIPQDKINRIFEPFFTTKPVGSGTGLGLSVSYGIINAHHGSIDVQSEVGVGTTFTIRLPIKGPEKAESVSSDD</sequence>
<dbReference type="Pfam" id="PF02518">
    <property type="entry name" value="HATPase_c"/>
    <property type="match status" value="1"/>
</dbReference>
<dbReference type="SUPFAM" id="SSF47384">
    <property type="entry name" value="Homodimeric domain of signal transducing histidine kinase"/>
    <property type="match status" value="1"/>
</dbReference>
<feature type="domain" description="Histidine kinase" evidence="5">
    <location>
        <begin position="180"/>
        <end position="425"/>
    </location>
</feature>
<protein>
    <recommendedName>
        <fullName evidence="2">histidine kinase</fullName>
        <ecNumber evidence="2">2.7.13.3</ecNumber>
    </recommendedName>
</protein>
<dbReference type="InterPro" id="IPR004358">
    <property type="entry name" value="Sig_transdc_His_kin-like_C"/>
</dbReference>
<dbReference type="InterPro" id="IPR035965">
    <property type="entry name" value="PAS-like_dom_sf"/>
</dbReference>
<dbReference type="InterPro" id="IPR036890">
    <property type="entry name" value="HATPase_C_sf"/>
</dbReference>
<evidence type="ECO:0000313" key="6">
    <source>
        <dbReference type="EMBL" id="WPC76084.1"/>
    </source>
</evidence>
<name>A0ABZ0QI30_9VIBR</name>
<dbReference type="Gene3D" id="3.30.450.20">
    <property type="entry name" value="PAS domain"/>
    <property type="match status" value="1"/>
</dbReference>
<dbReference type="InterPro" id="IPR036097">
    <property type="entry name" value="HisK_dim/P_sf"/>
</dbReference>
<feature type="coiled-coil region" evidence="4">
    <location>
        <begin position="141"/>
        <end position="171"/>
    </location>
</feature>
<dbReference type="Proteomes" id="UP001304071">
    <property type="component" value="Chromosome 2"/>
</dbReference>
<keyword evidence="3" id="KW-0597">Phosphoprotein</keyword>
<keyword evidence="4" id="KW-0175">Coiled coil</keyword>
<gene>
    <name evidence="6" type="ORF">R8Z52_24550</name>
</gene>
<dbReference type="CDD" id="cd00082">
    <property type="entry name" value="HisKA"/>
    <property type="match status" value="1"/>
</dbReference>
<dbReference type="InterPro" id="IPR003594">
    <property type="entry name" value="HATPase_dom"/>
</dbReference>
<reference evidence="6 7" key="1">
    <citation type="submission" date="2023-11" db="EMBL/GenBank/DDBJ databases">
        <title>Plant-associative lifestyle of Vibrio porteresiae and its evolutionary dynamics.</title>
        <authorList>
            <person name="Rameshkumar N."/>
            <person name="Kirti K."/>
        </authorList>
    </citation>
    <scope>NUCLEOTIDE SEQUENCE [LARGE SCALE GENOMIC DNA]</scope>
    <source>
        <strain evidence="6 7">MSSRF30</strain>
    </source>
</reference>
<dbReference type="EC" id="2.7.13.3" evidence="2"/>
<dbReference type="InterPro" id="IPR003661">
    <property type="entry name" value="HisK_dim/P_dom"/>
</dbReference>
<accession>A0ABZ0QI30</accession>
<dbReference type="InterPro" id="IPR013656">
    <property type="entry name" value="PAS_4"/>
</dbReference>
<dbReference type="PROSITE" id="PS50109">
    <property type="entry name" value="HIS_KIN"/>
    <property type="match status" value="1"/>
</dbReference>
<keyword evidence="6" id="KW-0547">Nucleotide-binding</keyword>
<evidence type="ECO:0000256" key="4">
    <source>
        <dbReference type="SAM" id="Coils"/>
    </source>
</evidence>
<organism evidence="6 7">
    <name type="scientific">Vibrio porteresiae DSM 19223</name>
    <dbReference type="NCBI Taxonomy" id="1123496"/>
    <lineage>
        <taxon>Bacteria</taxon>
        <taxon>Pseudomonadati</taxon>
        <taxon>Pseudomonadota</taxon>
        <taxon>Gammaproteobacteria</taxon>
        <taxon>Vibrionales</taxon>
        <taxon>Vibrionaceae</taxon>
        <taxon>Vibrio</taxon>
    </lineage>
</organism>
<dbReference type="PRINTS" id="PR00344">
    <property type="entry name" value="BCTRLSENSOR"/>
</dbReference>
<dbReference type="Gene3D" id="1.10.287.130">
    <property type="match status" value="1"/>
</dbReference>
<dbReference type="RefSeq" id="WP_261896477.1">
    <property type="nucleotide sequence ID" value="NZ_AP024896.1"/>
</dbReference>
<dbReference type="EMBL" id="CP138204">
    <property type="protein sequence ID" value="WPC76084.1"/>
    <property type="molecule type" value="Genomic_DNA"/>
</dbReference>
<dbReference type="SMART" id="SM00388">
    <property type="entry name" value="HisKA"/>
    <property type="match status" value="1"/>
</dbReference>
<evidence type="ECO:0000256" key="3">
    <source>
        <dbReference type="ARBA" id="ARBA00022553"/>
    </source>
</evidence>
<keyword evidence="7" id="KW-1185">Reference proteome</keyword>
<dbReference type="GO" id="GO:0005524">
    <property type="term" value="F:ATP binding"/>
    <property type="evidence" value="ECO:0007669"/>
    <property type="project" value="UniProtKB-KW"/>
</dbReference>
<dbReference type="SMART" id="SM00387">
    <property type="entry name" value="HATPase_c"/>
    <property type="match status" value="1"/>
</dbReference>
<dbReference type="InterPro" id="IPR005467">
    <property type="entry name" value="His_kinase_dom"/>
</dbReference>
<dbReference type="Pfam" id="PF08448">
    <property type="entry name" value="PAS_4"/>
    <property type="match status" value="1"/>
</dbReference>
<dbReference type="Gene3D" id="3.30.565.10">
    <property type="entry name" value="Histidine kinase-like ATPase, C-terminal domain"/>
    <property type="match status" value="1"/>
</dbReference>
<evidence type="ECO:0000256" key="2">
    <source>
        <dbReference type="ARBA" id="ARBA00012438"/>
    </source>
</evidence>
<dbReference type="SUPFAM" id="SSF55874">
    <property type="entry name" value="ATPase domain of HSP90 chaperone/DNA topoisomerase II/histidine kinase"/>
    <property type="match status" value="1"/>
</dbReference>